<dbReference type="InterPro" id="IPR027417">
    <property type="entry name" value="P-loop_NTPase"/>
</dbReference>
<dbReference type="RefSeq" id="WP_144317271.1">
    <property type="nucleotide sequence ID" value="NZ_CP038157.1"/>
</dbReference>
<keyword evidence="2" id="KW-0547">Nucleotide-binding</keyword>
<dbReference type="InterPro" id="IPR028350">
    <property type="entry name" value="DNAC/IstB-like"/>
</dbReference>
<evidence type="ECO:0000313" key="8">
    <source>
        <dbReference type="Proteomes" id="UP000580709"/>
    </source>
</evidence>
<reference evidence="6 7" key="1">
    <citation type="submission" date="2018-12" db="EMBL/GenBank/DDBJ databases">
        <title>Corynebacterium sanguinis sp. nov., a clinically-associated and environmental corynebacterium.</title>
        <authorList>
            <person name="Gonzales-Siles L."/>
            <person name="Jaen-Luchoro D."/>
            <person name="Cardew S."/>
            <person name="Inganas E."/>
            <person name="Ohlen M."/>
            <person name="Jensie-Markopolous S."/>
            <person name="Pinyeiro-Iglesias B."/>
            <person name="Molin K."/>
            <person name="Skovbjerg S."/>
            <person name="Svensson-Stadler L."/>
            <person name="Funke G."/>
            <person name="Moore E.R.B."/>
        </authorList>
    </citation>
    <scope>NUCLEOTIDE SEQUENCE [LARGE SCALE GENOMIC DNA]</scope>
    <source>
        <strain evidence="6 7">58734</strain>
    </source>
</reference>
<dbReference type="GO" id="GO:0005524">
    <property type="term" value="F:ATP binding"/>
    <property type="evidence" value="ECO:0007669"/>
    <property type="project" value="UniProtKB-KW"/>
</dbReference>
<keyword evidence="8" id="KW-1185">Reference proteome</keyword>
<sequence>MTRTSAHDTAAAISHLARELKAPRIDNVYSTIANQARSQSWTFEEYLAAVLSVEATARAESGASLRVKRAGFPAVKTIADFDFTAQPSIDRTEIARLETGAWVATAENVVLLGPPGTGKTHLATALGITAAQQGYRVLFDTAAGWINTLTEAHNTGKLETLLKRLNRYHLLIIDELGYIPVEADAANLFFQLVSRRYEHGSIIVTSNLAFSQWAQCFGDITVATAMVDRIVHHAKIFQHRGVSHRIKGREIPTPTTPSPTPHQAQ</sequence>
<evidence type="ECO:0000259" key="4">
    <source>
        <dbReference type="SMART" id="SM00382"/>
    </source>
</evidence>
<gene>
    <name evidence="6" type="ORF">EKI59_09980</name>
    <name evidence="5" type="ORF">H0H28_08310</name>
</gene>
<dbReference type="InterPro" id="IPR047661">
    <property type="entry name" value="IstB"/>
</dbReference>
<dbReference type="InterPro" id="IPR002611">
    <property type="entry name" value="IstB_ATP-bd"/>
</dbReference>
<protein>
    <submittedName>
        <fullName evidence="6">AAA family ATPase</fullName>
    </submittedName>
    <submittedName>
        <fullName evidence="5">ATP-binding protein</fullName>
    </submittedName>
</protein>
<dbReference type="Pfam" id="PF01695">
    <property type="entry name" value="IstB_IS21"/>
    <property type="match status" value="1"/>
</dbReference>
<reference evidence="5 8" key="2">
    <citation type="submission" date="2020-07" db="EMBL/GenBank/DDBJ databases">
        <authorList>
            <person name="Khare M."/>
        </authorList>
    </citation>
    <scope>NUCLEOTIDE SEQUENCE [LARGE SCALE GENOMIC DNA]</scope>
    <source>
        <strain evidence="5 8">P8776</strain>
    </source>
</reference>
<evidence type="ECO:0000313" key="6">
    <source>
        <dbReference type="EMBL" id="TVS26756.1"/>
    </source>
</evidence>
<evidence type="ECO:0000313" key="7">
    <source>
        <dbReference type="Proteomes" id="UP000336646"/>
    </source>
</evidence>
<dbReference type="Proteomes" id="UP000580709">
    <property type="component" value="Unassembled WGS sequence"/>
</dbReference>
<name>A0A517DHD6_9CORY</name>
<dbReference type="GeneID" id="74900952"/>
<dbReference type="InterPro" id="IPR003593">
    <property type="entry name" value="AAA+_ATPase"/>
</dbReference>
<keyword evidence="3 5" id="KW-0067">ATP-binding</keyword>
<dbReference type="EMBL" id="JACEOR010000343">
    <property type="protein sequence ID" value="MBA4505318.1"/>
    <property type="molecule type" value="Genomic_DNA"/>
</dbReference>
<proteinExistence type="inferred from homology"/>
<accession>A0A517DHD6</accession>
<dbReference type="SUPFAM" id="SSF52540">
    <property type="entry name" value="P-loop containing nucleoside triphosphate hydrolases"/>
    <property type="match status" value="1"/>
</dbReference>
<dbReference type="OrthoDB" id="9773429at2"/>
<comment type="similarity">
    <text evidence="1">Belongs to the IS21/IS1162 putative ATP-binding protein family.</text>
</comment>
<dbReference type="GO" id="GO:0006260">
    <property type="term" value="P:DNA replication"/>
    <property type="evidence" value="ECO:0007669"/>
    <property type="project" value="TreeGrafter"/>
</dbReference>
<dbReference type="PANTHER" id="PTHR30050:SF4">
    <property type="entry name" value="ATP-BINDING PROTEIN RV3427C IN INSERTION SEQUENCE-RELATED"/>
    <property type="match status" value="1"/>
</dbReference>
<dbReference type="Gene3D" id="3.40.50.300">
    <property type="entry name" value="P-loop containing nucleotide triphosphate hydrolases"/>
    <property type="match status" value="1"/>
</dbReference>
<dbReference type="EMBL" id="RXIR01000026">
    <property type="protein sequence ID" value="TVS26756.1"/>
    <property type="molecule type" value="Genomic_DNA"/>
</dbReference>
<dbReference type="NCBIfam" id="NF005098">
    <property type="entry name" value="PRK06526.1"/>
    <property type="match status" value="1"/>
</dbReference>
<dbReference type="AlphaFoldDB" id="A0A517DHD6"/>
<evidence type="ECO:0000256" key="2">
    <source>
        <dbReference type="ARBA" id="ARBA00022741"/>
    </source>
</evidence>
<dbReference type="PIRSF" id="PIRSF003073">
    <property type="entry name" value="DNAC_TnpB_IstB"/>
    <property type="match status" value="1"/>
</dbReference>
<feature type="domain" description="AAA+ ATPase" evidence="4">
    <location>
        <begin position="105"/>
        <end position="237"/>
    </location>
</feature>
<dbReference type="SMART" id="SM00382">
    <property type="entry name" value="AAA"/>
    <property type="match status" value="1"/>
</dbReference>
<dbReference type="CDD" id="cd00009">
    <property type="entry name" value="AAA"/>
    <property type="match status" value="1"/>
</dbReference>
<evidence type="ECO:0000256" key="1">
    <source>
        <dbReference type="ARBA" id="ARBA00008059"/>
    </source>
</evidence>
<evidence type="ECO:0000313" key="5">
    <source>
        <dbReference type="EMBL" id="MBA4505318.1"/>
    </source>
</evidence>
<comment type="caution">
    <text evidence="6">The sequence shown here is derived from an EMBL/GenBank/DDBJ whole genome shotgun (WGS) entry which is preliminary data.</text>
</comment>
<dbReference type="NCBIfam" id="NF038214">
    <property type="entry name" value="IS21_help_AAA"/>
    <property type="match status" value="1"/>
</dbReference>
<evidence type="ECO:0000256" key="3">
    <source>
        <dbReference type="ARBA" id="ARBA00022840"/>
    </source>
</evidence>
<dbReference type="PANTHER" id="PTHR30050">
    <property type="entry name" value="CHROMOSOMAL REPLICATION INITIATOR PROTEIN DNAA"/>
    <property type="match status" value="1"/>
</dbReference>
<organism evidence="6 7">
    <name type="scientific">Corynebacterium sanguinis</name>
    <dbReference type="NCBI Taxonomy" id="2594913"/>
    <lineage>
        <taxon>Bacteria</taxon>
        <taxon>Bacillati</taxon>
        <taxon>Actinomycetota</taxon>
        <taxon>Actinomycetes</taxon>
        <taxon>Mycobacteriales</taxon>
        <taxon>Corynebacteriaceae</taxon>
        <taxon>Corynebacterium</taxon>
    </lineage>
</organism>
<dbReference type="Proteomes" id="UP000336646">
    <property type="component" value="Unassembled WGS sequence"/>
</dbReference>